<dbReference type="GO" id="GO:0007288">
    <property type="term" value="P:sperm axoneme assembly"/>
    <property type="evidence" value="ECO:0007669"/>
    <property type="project" value="TreeGrafter"/>
</dbReference>
<dbReference type="PANTHER" id="PTHR46540:SF1">
    <property type="entry name" value="TETRATRICOPEPTIDE REPEAT PROTEIN 12"/>
    <property type="match status" value="1"/>
</dbReference>
<evidence type="ECO:0000313" key="3">
    <source>
        <dbReference type="Proteomes" id="UP000007798"/>
    </source>
</evidence>
<dbReference type="SMART" id="SM00028">
    <property type="entry name" value="TPR"/>
    <property type="match status" value="3"/>
</dbReference>
<dbReference type="GO" id="GO:0005737">
    <property type="term" value="C:cytoplasm"/>
    <property type="evidence" value="ECO:0007669"/>
    <property type="project" value="TreeGrafter"/>
</dbReference>
<dbReference type="HOGENOM" id="CLU_081403_0_0_1"/>
<dbReference type="PhylomeDB" id="B4NGP6"/>
<evidence type="ECO:0000313" key="2">
    <source>
        <dbReference type="EMBL" id="EDW84393.1"/>
    </source>
</evidence>
<dbReference type="Proteomes" id="UP000007798">
    <property type="component" value="Unassembled WGS sequence"/>
</dbReference>
<keyword evidence="3" id="KW-1185">Reference proteome</keyword>
<dbReference type="InterPro" id="IPR011990">
    <property type="entry name" value="TPR-like_helical_dom_sf"/>
</dbReference>
<organism evidence="2 3">
    <name type="scientific">Drosophila willistoni</name>
    <name type="common">Fruit fly</name>
    <dbReference type="NCBI Taxonomy" id="7260"/>
    <lineage>
        <taxon>Eukaryota</taxon>
        <taxon>Metazoa</taxon>
        <taxon>Ecdysozoa</taxon>
        <taxon>Arthropoda</taxon>
        <taxon>Hexapoda</taxon>
        <taxon>Insecta</taxon>
        <taxon>Pterygota</taxon>
        <taxon>Neoptera</taxon>
        <taxon>Endopterygota</taxon>
        <taxon>Diptera</taxon>
        <taxon>Brachycera</taxon>
        <taxon>Muscomorpha</taxon>
        <taxon>Ephydroidea</taxon>
        <taxon>Drosophilidae</taxon>
        <taxon>Drosophila</taxon>
        <taxon>Sophophora</taxon>
    </lineage>
</organism>
<dbReference type="eggNOG" id="KOG0548">
    <property type="taxonomic scope" value="Eukaryota"/>
</dbReference>
<dbReference type="InParanoid" id="B4NGP6"/>
<dbReference type="OrthoDB" id="2017782at2759"/>
<name>B4NGP6_DROWI</name>
<dbReference type="AlphaFoldDB" id="B4NGP6"/>
<dbReference type="GO" id="GO:0070286">
    <property type="term" value="P:axonemal dynein complex assembly"/>
    <property type="evidence" value="ECO:0007669"/>
    <property type="project" value="TreeGrafter"/>
</dbReference>
<dbReference type="KEGG" id="dwi:6650567"/>
<dbReference type="EMBL" id="CH964272">
    <property type="protein sequence ID" value="EDW84393.1"/>
    <property type="molecule type" value="Genomic_DNA"/>
</dbReference>
<dbReference type="Gene3D" id="1.25.40.10">
    <property type="entry name" value="Tetratricopeptide repeat domain"/>
    <property type="match status" value="1"/>
</dbReference>
<dbReference type="SUPFAM" id="SSF48452">
    <property type="entry name" value="TPR-like"/>
    <property type="match status" value="1"/>
</dbReference>
<protein>
    <submittedName>
        <fullName evidence="2">Uncharacterized protein</fullName>
    </submittedName>
</protein>
<dbReference type="STRING" id="7260.B4NGP6"/>
<sequence>MSGKDVSDFSEFEATLQKIDNILNNGGGDEEDETNNAASKNKSPEFFENLDVDRVRLKVRENRTLINKREEDSSTDQTNTMDQQSFMQQVERDANERAQAKEQREYKAEIQRSQGNEAFRVASYEKAILHYTKALDQIKDSAITFNNRALCYIKLRNYKRALQDCEYVLDKVDKSSLRAWLYKATAHKRLNEMEEYEKSVTQARQHNPKQLAYIDKFISEIETNM</sequence>
<accession>B4NGP6</accession>
<reference evidence="2 3" key="1">
    <citation type="journal article" date="2007" name="Nature">
        <title>Evolution of genes and genomes on the Drosophila phylogeny.</title>
        <authorList>
            <consortium name="Drosophila 12 Genomes Consortium"/>
            <person name="Clark A.G."/>
            <person name="Eisen M.B."/>
            <person name="Smith D.R."/>
            <person name="Bergman C.M."/>
            <person name="Oliver B."/>
            <person name="Markow T.A."/>
            <person name="Kaufman T.C."/>
            <person name="Kellis M."/>
            <person name="Gelbart W."/>
            <person name="Iyer V.N."/>
            <person name="Pollard D.A."/>
            <person name="Sackton T.B."/>
            <person name="Larracuente A.M."/>
            <person name="Singh N.D."/>
            <person name="Abad J.P."/>
            <person name="Abt D.N."/>
            <person name="Adryan B."/>
            <person name="Aguade M."/>
            <person name="Akashi H."/>
            <person name="Anderson W.W."/>
            <person name="Aquadro C.F."/>
            <person name="Ardell D.H."/>
            <person name="Arguello R."/>
            <person name="Artieri C.G."/>
            <person name="Barbash D.A."/>
            <person name="Barker D."/>
            <person name="Barsanti P."/>
            <person name="Batterham P."/>
            <person name="Batzoglou S."/>
            <person name="Begun D."/>
            <person name="Bhutkar A."/>
            <person name="Blanco E."/>
            <person name="Bosak S.A."/>
            <person name="Bradley R.K."/>
            <person name="Brand A.D."/>
            <person name="Brent M.R."/>
            <person name="Brooks A.N."/>
            <person name="Brown R.H."/>
            <person name="Butlin R.K."/>
            <person name="Caggese C."/>
            <person name="Calvi B.R."/>
            <person name="Bernardo de Carvalho A."/>
            <person name="Caspi A."/>
            <person name="Castrezana S."/>
            <person name="Celniker S.E."/>
            <person name="Chang J.L."/>
            <person name="Chapple C."/>
            <person name="Chatterji S."/>
            <person name="Chinwalla A."/>
            <person name="Civetta A."/>
            <person name="Clifton S.W."/>
            <person name="Comeron J.M."/>
            <person name="Costello J.C."/>
            <person name="Coyne J.A."/>
            <person name="Daub J."/>
            <person name="David R.G."/>
            <person name="Delcher A.L."/>
            <person name="Delehaunty K."/>
            <person name="Do C.B."/>
            <person name="Ebling H."/>
            <person name="Edwards K."/>
            <person name="Eickbush T."/>
            <person name="Evans J.D."/>
            <person name="Filipski A."/>
            <person name="Findeiss S."/>
            <person name="Freyhult E."/>
            <person name="Fulton L."/>
            <person name="Fulton R."/>
            <person name="Garcia A.C."/>
            <person name="Gardiner A."/>
            <person name="Garfield D.A."/>
            <person name="Garvin B.E."/>
            <person name="Gibson G."/>
            <person name="Gilbert D."/>
            <person name="Gnerre S."/>
            <person name="Godfrey J."/>
            <person name="Good R."/>
            <person name="Gotea V."/>
            <person name="Gravely B."/>
            <person name="Greenberg A.J."/>
            <person name="Griffiths-Jones S."/>
            <person name="Gross S."/>
            <person name="Guigo R."/>
            <person name="Gustafson E.A."/>
            <person name="Haerty W."/>
            <person name="Hahn M.W."/>
            <person name="Halligan D.L."/>
            <person name="Halpern A.L."/>
            <person name="Halter G.M."/>
            <person name="Han M.V."/>
            <person name="Heger A."/>
            <person name="Hillier L."/>
            <person name="Hinrichs A.S."/>
            <person name="Holmes I."/>
            <person name="Hoskins R.A."/>
            <person name="Hubisz M.J."/>
            <person name="Hultmark D."/>
            <person name="Huntley M.A."/>
            <person name="Jaffe D.B."/>
            <person name="Jagadeeshan S."/>
            <person name="Jeck W.R."/>
            <person name="Johnson J."/>
            <person name="Jones C.D."/>
            <person name="Jordan W.C."/>
            <person name="Karpen G.H."/>
            <person name="Kataoka E."/>
            <person name="Keightley P.D."/>
            <person name="Kheradpour P."/>
            <person name="Kirkness E.F."/>
            <person name="Koerich L.B."/>
            <person name="Kristiansen K."/>
            <person name="Kudrna D."/>
            <person name="Kulathinal R.J."/>
            <person name="Kumar S."/>
            <person name="Kwok R."/>
            <person name="Lander E."/>
            <person name="Langley C.H."/>
            <person name="Lapoint R."/>
            <person name="Lazzaro B.P."/>
            <person name="Lee S.J."/>
            <person name="Levesque L."/>
            <person name="Li R."/>
            <person name="Lin C.F."/>
            <person name="Lin M.F."/>
            <person name="Lindblad-Toh K."/>
            <person name="Llopart A."/>
            <person name="Long M."/>
            <person name="Low L."/>
            <person name="Lozovsky E."/>
            <person name="Lu J."/>
            <person name="Luo M."/>
            <person name="Machado C.A."/>
            <person name="Makalowski W."/>
            <person name="Marzo M."/>
            <person name="Matsuda M."/>
            <person name="Matzkin L."/>
            <person name="McAllister B."/>
            <person name="McBride C.S."/>
            <person name="McKernan B."/>
            <person name="McKernan K."/>
            <person name="Mendez-Lago M."/>
            <person name="Minx P."/>
            <person name="Mollenhauer M.U."/>
            <person name="Montooth K."/>
            <person name="Mount S.M."/>
            <person name="Mu X."/>
            <person name="Myers E."/>
            <person name="Negre B."/>
            <person name="Newfeld S."/>
            <person name="Nielsen R."/>
            <person name="Noor M.A."/>
            <person name="O'Grady P."/>
            <person name="Pachter L."/>
            <person name="Papaceit M."/>
            <person name="Parisi M.J."/>
            <person name="Parisi M."/>
            <person name="Parts L."/>
            <person name="Pedersen J.S."/>
            <person name="Pesole G."/>
            <person name="Phillippy A.M."/>
            <person name="Ponting C.P."/>
            <person name="Pop M."/>
            <person name="Porcelli D."/>
            <person name="Powell J.R."/>
            <person name="Prohaska S."/>
            <person name="Pruitt K."/>
            <person name="Puig M."/>
            <person name="Quesneville H."/>
            <person name="Ram K.R."/>
            <person name="Rand D."/>
            <person name="Rasmussen M.D."/>
            <person name="Reed L.K."/>
            <person name="Reenan R."/>
            <person name="Reily A."/>
            <person name="Remington K.A."/>
            <person name="Rieger T.T."/>
            <person name="Ritchie M.G."/>
            <person name="Robin C."/>
            <person name="Rogers Y.H."/>
            <person name="Rohde C."/>
            <person name="Rozas J."/>
            <person name="Rubenfield M.J."/>
            <person name="Ruiz A."/>
            <person name="Russo S."/>
            <person name="Salzberg S.L."/>
            <person name="Sanchez-Gracia A."/>
            <person name="Saranga D.J."/>
            <person name="Sato H."/>
            <person name="Schaeffer S.W."/>
            <person name="Schatz M.C."/>
            <person name="Schlenke T."/>
            <person name="Schwartz R."/>
            <person name="Segarra C."/>
            <person name="Singh R.S."/>
            <person name="Sirot L."/>
            <person name="Sirota M."/>
            <person name="Sisneros N.B."/>
            <person name="Smith C.D."/>
            <person name="Smith T.F."/>
            <person name="Spieth J."/>
            <person name="Stage D.E."/>
            <person name="Stark A."/>
            <person name="Stephan W."/>
            <person name="Strausberg R.L."/>
            <person name="Strempel S."/>
            <person name="Sturgill D."/>
            <person name="Sutton G."/>
            <person name="Sutton G.G."/>
            <person name="Tao W."/>
            <person name="Teichmann S."/>
            <person name="Tobari Y.N."/>
            <person name="Tomimura Y."/>
            <person name="Tsolas J.M."/>
            <person name="Valente V.L."/>
            <person name="Venter E."/>
            <person name="Venter J.C."/>
            <person name="Vicario S."/>
            <person name="Vieira F.G."/>
            <person name="Vilella A.J."/>
            <person name="Villasante A."/>
            <person name="Walenz B."/>
            <person name="Wang J."/>
            <person name="Wasserman M."/>
            <person name="Watts T."/>
            <person name="Wilson D."/>
            <person name="Wilson R.K."/>
            <person name="Wing R.A."/>
            <person name="Wolfner M.F."/>
            <person name="Wong A."/>
            <person name="Wong G.K."/>
            <person name="Wu C.I."/>
            <person name="Wu G."/>
            <person name="Yamamoto D."/>
            <person name="Yang H.P."/>
            <person name="Yang S.P."/>
            <person name="Yorke J.A."/>
            <person name="Yoshida K."/>
            <person name="Zdobnov E."/>
            <person name="Zhang P."/>
            <person name="Zhang Y."/>
            <person name="Zimin A.V."/>
            <person name="Baldwin J."/>
            <person name="Abdouelleil A."/>
            <person name="Abdulkadir J."/>
            <person name="Abebe A."/>
            <person name="Abera B."/>
            <person name="Abreu J."/>
            <person name="Acer S.C."/>
            <person name="Aftuck L."/>
            <person name="Alexander A."/>
            <person name="An P."/>
            <person name="Anderson E."/>
            <person name="Anderson S."/>
            <person name="Arachi H."/>
            <person name="Azer M."/>
            <person name="Bachantsang P."/>
            <person name="Barry A."/>
            <person name="Bayul T."/>
            <person name="Berlin A."/>
            <person name="Bessette D."/>
            <person name="Bloom T."/>
            <person name="Blye J."/>
            <person name="Boguslavskiy L."/>
            <person name="Bonnet C."/>
            <person name="Boukhgalter B."/>
            <person name="Bourzgui I."/>
            <person name="Brown A."/>
            <person name="Cahill P."/>
            <person name="Channer S."/>
            <person name="Cheshatsang Y."/>
            <person name="Chuda L."/>
            <person name="Citroen M."/>
            <person name="Collymore A."/>
            <person name="Cooke P."/>
            <person name="Costello M."/>
            <person name="D'Aco K."/>
            <person name="Daza R."/>
            <person name="De Haan G."/>
            <person name="DeGray S."/>
            <person name="DeMaso C."/>
            <person name="Dhargay N."/>
            <person name="Dooley K."/>
            <person name="Dooley E."/>
            <person name="Doricent M."/>
            <person name="Dorje P."/>
            <person name="Dorjee K."/>
            <person name="Dupes A."/>
            <person name="Elong R."/>
            <person name="Falk J."/>
            <person name="Farina A."/>
            <person name="Faro S."/>
            <person name="Ferguson D."/>
            <person name="Fisher S."/>
            <person name="Foley C.D."/>
            <person name="Franke A."/>
            <person name="Friedrich D."/>
            <person name="Gadbois L."/>
            <person name="Gearin G."/>
            <person name="Gearin C.R."/>
            <person name="Giannoukos G."/>
            <person name="Goode T."/>
            <person name="Graham J."/>
            <person name="Grandbois E."/>
            <person name="Grewal S."/>
            <person name="Gyaltsen K."/>
            <person name="Hafez N."/>
            <person name="Hagos B."/>
            <person name="Hall J."/>
            <person name="Henson C."/>
            <person name="Hollinger A."/>
            <person name="Honan T."/>
            <person name="Huard M.D."/>
            <person name="Hughes L."/>
            <person name="Hurhula B."/>
            <person name="Husby M.E."/>
            <person name="Kamat A."/>
            <person name="Kanga B."/>
            <person name="Kashin S."/>
            <person name="Khazanovich D."/>
            <person name="Kisner P."/>
            <person name="Lance K."/>
            <person name="Lara M."/>
            <person name="Lee W."/>
            <person name="Lennon N."/>
            <person name="Letendre F."/>
            <person name="LeVine R."/>
            <person name="Lipovsky A."/>
            <person name="Liu X."/>
            <person name="Liu J."/>
            <person name="Liu S."/>
            <person name="Lokyitsang T."/>
            <person name="Lokyitsang Y."/>
            <person name="Lubonja R."/>
            <person name="Lui A."/>
            <person name="MacDonald P."/>
            <person name="Magnisalis V."/>
            <person name="Maru K."/>
            <person name="Matthews C."/>
            <person name="McCusker W."/>
            <person name="McDonough S."/>
            <person name="Mehta T."/>
            <person name="Meldrim J."/>
            <person name="Meneus L."/>
            <person name="Mihai O."/>
            <person name="Mihalev A."/>
            <person name="Mihova T."/>
            <person name="Mittelman R."/>
            <person name="Mlenga V."/>
            <person name="Montmayeur A."/>
            <person name="Mulrain L."/>
            <person name="Navidi A."/>
            <person name="Naylor J."/>
            <person name="Negash T."/>
            <person name="Nguyen T."/>
            <person name="Nguyen N."/>
            <person name="Nicol R."/>
            <person name="Norbu C."/>
            <person name="Norbu N."/>
            <person name="Novod N."/>
            <person name="O'Neill B."/>
            <person name="Osman S."/>
            <person name="Markiewicz E."/>
            <person name="Oyono O.L."/>
            <person name="Patti C."/>
            <person name="Phunkhang P."/>
            <person name="Pierre F."/>
            <person name="Priest M."/>
            <person name="Raghuraman S."/>
            <person name="Rege F."/>
            <person name="Reyes R."/>
            <person name="Rise C."/>
            <person name="Rogov P."/>
            <person name="Ross K."/>
            <person name="Ryan E."/>
            <person name="Settipalli S."/>
            <person name="Shea T."/>
            <person name="Sherpa N."/>
            <person name="Shi L."/>
            <person name="Shih D."/>
            <person name="Sparrow T."/>
            <person name="Spaulding J."/>
            <person name="Stalker J."/>
            <person name="Stange-Thomann N."/>
            <person name="Stavropoulos S."/>
            <person name="Stone C."/>
            <person name="Strader C."/>
            <person name="Tesfaye S."/>
            <person name="Thomson T."/>
            <person name="Thoulutsang Y."/>
            <person name="Thoulutsang D."/>
            <person name="Topham K."/>
            <person name="Topping I."/>
            <person name="Tsamla T."/>
            <person name="Vassiliev H."/>
            <person name="Vo A."/>
            <person name="Wangchuk T."/>
            <person name="Wangdi T."/>
            <person name="Weiand M."/>
            <person name="Wilkinson J."/>
            <person name="Wilson A."/>
            <person name="Yadav S."/>
            <person name="Young G."/>
            <person name="Yu Q."/>
            <person name="Zembek L."/>
            <person name="Zhong D."/>
            <person name="Zimmer A."/>
            <person name="Zwirko Z."/>
            <person name="Jaffe D.B."/>
            <person name="Alvarez P."/>
            <person name="Brockman W."/>
            <person name="Butler J."/>
            <person name="Chin C."/>
            <person name="Gnerre S."/>
            <person name="Grabherr M."/>
            <person name="Kleber M."/>
            <person name="Mauceli E."/>
            <person name="MacCallum I."/>
        </authorList>
    </citation>
    <scope>NUCLEOTIDE SEQUENCE [LARGE SCALE GENOMIC DNA]</scope>
    <source>
        <strain evidence="3">Tucson 14030-0811.24</strain>
    </source>
</reference>
<dbReference type="GO" id="GO:0005813">
    <property type="term" value="C:centrosome"/>
    <property type="evidence" value="ECO:0007669"/>
    <property type="project" value="TreeGrafter"/>
</dbReference>
<dbReference type="InterPro" id="IPR043195">
    <property type="entry name" value="TTC12"/>
</dbReference>
<gene>
    <name evidence="2" type="primary">Dwil\GK14108</name>
    <name evidence="2" type="ORF">Dwil_GK14108</name>
</gene>
<feature type="region of interest" description="Disordered" evidence="1">
    <location>
        <begin position="20"/>
        <end position="45"/>
    </location>
</feature>
<evidence type="ECO:0000256" key="1">
    <source>
        <dbReference type="SAM" id="MobiDB-lite"/>
    </source>
</evidence>
<dbReference type="SMR" id="B4NGP6"/>
<dbReference type="OMA" id="WLYQAHA"/>
<dbReference type="InterPro" id="IPR019734">
    <property type="entry name" value="TPR_rpt"/>
</dbReference>
<dbReference type="PANTHER" id="PTHR46540">
    <property type="entry name" value="TETRATRICOPEPTIDE REPEAT PROTEIN 12"/>
    <property type="match status" value="1"/>
</dbReference>
<proteinExistence type="predicted"/>